<reference evidence="1" key="1">
    <citation type="submission" date="2022-07" db="EMBL/GenBank/DDBJ databases">
        <title>Genome Sequence of Phlebia brevispora.</title>
        <authorList>
            <person name="Buettner E."/>
        </authorList>
    </citation>
    <scope>NUCLEOTIDE SEQUENCE</scope>
    <source>
        <strain evidence="1">MPL23</strain>
    </source>
</reference>
<gene>
    <name evidence="1" type="ORF">NM688_g8061</name>
</gene>
<accession>A0ACC1RXZ4</accession>
<dbReference type="Proteomes" id="UP001148662">
    <property type="component" value="Unassembled WGS sequence"/>
</dbReference>
<organism evidence="1 2">
    <name type="scientific">Phlebia brevispora</name>
    <dbReference type="NCBI Taxonomy" id="194682"/>
    <lineage>
        <taxon>Eukaryota</taxon>
        <taxon>Fungi</taxon>
        <taxon>Dikarya</taxon>
        <taxon>Basidiomycota</taxon>
        <taxon>Agaricomycotina</taxon>
        <taxon>Agaricomycetes</taxon>
        <taxon>Polyporales</taxon>
        <taxon>Meruliaceae</taxon>
        <taxon>Phlebia</taxon>
    </lineage>
</organism>
<protein>
    <submittedName>
        <fullName evidence="1">Uncharacterized protein</fullName>
    </submittedName>
</protein>
<sequence>MAEQRKDISGQYTKVSFPEPHIALVQLARAPVNAFNEAFWREFGHVIDTISKDPNVRVVVLASGLPKIFTAGIDLSSLAELKTYHQDPGRRGLQLRDHIRSFQDAISATERCPYPVIVAVHGAAPGLSIDMIAACDVRYAAENTRFCIKVRGRSCLTSFLPVSTYLMLMCLPCPVIYGIRKSTWASPRT</sequence>
<name>A0ACC1RXZ4_9APHY</name>
<comment type="caution">
    <text evidence="1">The sequence shown here is derived from an EMBL/GenBank/DDBJ whole genome shotgun (WGS) entry which is preliminary data.</text>
</comment>
<proteinExistence type="predicted"/>
<keyword evidence="2" id="KW-1185">Reference proteome</keyword>
<evidence type="ECO:0000313" key="1">
    <source>
        <dbReference type="EMBL" id="KAJ3527926.1"/>
    </source>
</evidence>
<evidence type="ECO:0000313" key="2">
    <source>
        <dbReference type="Proteomes" id="UP001148662"/>
    </source>
</evidence>
<dbReference type="EMBL" id="JANHOG010002054">
    <property type="protein sequence ID" value="KAJ3527926.1"/>
    <property type="molecule type" value="Genomic_DNA"/>
</dbReference>